<dbReference type="NCBIfam" id="TIGR03865">
    <property type="entry name" value="PQQ_CXXCW"/>
    <property type="match status" value="1"/>
</dbReference>
<protein>
    <submittedName>
        <fullName evidence="3">PQQ-dependent catabolism-associated CXXCW motif protein</fullName>
    </submittedName>
</protein>
<evidence type="ECO:0000259" key="2">
    <source>
        <dbReference type="PROSITE" id="PS50206"/>
    </source>
</evidence>
<dbReference type="SUPFAM" id="SSF52821">
    <property type="entry name" value="Rhodanese/Cell cycle control phosphatase"/>
    <property type="match status" value="1"/>
</dbReference>
<dbReference type="OrthoDB" id="176845at2"/>
<keyword evidence="1" id="KW-0732">Signal</keyword>
<reference evidence="3 4" key="1">
    <citation type="submission" date="2018-09" db="EMBL/GenBank/DDBJ databases">
        <authorList>
            <person name="Zhu H."/>
        </authorList>
    </citation>
    <scope>NUCLEOTIDE SEQUENCE [LARGE SCALE GENOMIC DNA]</scope>
    <source>
        <strain evidence="3 4">K1W22B-8</strain>
    </source>
</reference>
<dbReference type="RefSeq" id="WP_119782623.1">
    <property type="nucleotide sequence ID" value="NZ_QYUK01000016.1"/>
</dbReference>
<feature type="domain" description="Rhodanese" evidence="2">
    <location>
        <begin position="113"/>
        <end position="178"/>
    </location>
</feature>
<dbReference type="AlphaFoldDB" id="A0A418VTU3"/>
<dbReference type="CDD" id="cd00158">
    <property type="entry name" value="RHOD"/>
    <property type="match status" value="1"/>
</dbReference>
<dbReference type="Proteomes" id="UP000284605">
    <property type="component" value="Unassembled WGS sequence"/>
</dbReference>
<evidence type="ECO:0000313" key="4">
    <source>
        <dbReference type="Proteomes" id="UP000284605"/>
    </source>
</evidence>
<dbReference type="InterPro" id="IPR022376">
    <property type="entry name" value="PQQ_CXXCW"/>
</dbReference>
<feature type="signal peptide" evidence="1">
    <location>
        <begin position="1"/>
        <end position="24"/>
    </location>
</feature>
<proteinExistence type="predicted"/>
<dbReference type="Gene3D" id="3.40.250.10">
    <property type="entry name" value="Rhodanese-like domain"/>
    <property type="match status" value="1"/>
</dbReference>
<name>A0A418VTU3_9PROT</name>
<sequence>MKPCRHLAPLALALAVLSAAPALAEAPAEPDGYRLEDYRAATPATLRGATVLTTPDAQALWQAQSALFVDVLPHAPRPANLPAGTIWRDKPHDSIPGAAWLPDVGHGALAAETEAYFKRNLASLTADDRDKPLVLFCKKDCWMSWNAAKRALGYGYRHIYWYPDGVDGWAAAALPLAPLEPRP</sequence>
<dbReference type="InterPro" id="IPR001763">
    <property type="entry name" value="Rhodanese-like_dom"/>
</dbReference>
<dbReference type="Pfam" id="PF00581">
    <property type="entry name" value="Rhodanese"/>
    <property type="match status" value="1"/>
</dbReference>
<accession>A0A418VTU3</accession>
<keyword evidence="4" id="KW-1185">Reference proteome</keyword>
<organism evidence="3 4">
    <name type="scientific">Oleomonas cavernae</name>
    <dbReference type="NCBI Taxonomy" id="2320859"/>
    <lineage>
        <taxon>Bacteria</taxon>
        <taxon>Pseudomonadati</taxon>
        <taxon>Pseudomonadota</taxon>
        <taxon>Alphaproteobacteria</taxon>
        <taxon>Acetobacterales</taxon>
        <taxon>Acetobacteraceae</taxon>
        <taxon>Oleomonas</taxon>
    </lineage>
</organism>
<comment type="caution">
    <text evidence="3">The sequence shown here is derived from an EMBL/GenBank/DDBJ whole genome shotgun (WGS) entry which is preliminary data.</text>
</comment>
<dbReference type="EMBL" id="QYUK01000016">
    <property type="protein sequence ID" value="RJF80571.1"/>
    <property type="molecule type" value="Genomic_DNA"/>
</dbReference>
<dbReference type="PROSITE" id="PS50206">
    <property type="entry name" value="RHODANESE_3"/>
    <property type="match status" value="1"/>
</dbReference>
<dbReference type="InterPro" id="IPR036873">
    <property type="entry name" value="Rhodanese-like_dom_sf"/>
</dbReference>
<evidence type="ECO:0000256" key="1">
    <source>
        <dbReference type="SAM" id="SignalP"/>
    </source>
</evidence>
<feature type="chain" id="PRO_5019119412" evidence="1">
    <location>
        <begin position="25"/>
        <end position="183"/>
    </location>
</feature>
<gene>
    <name evidence="3" type="ORF">D3874_25965</name>
</gene>
<evidence type="ECO:0000313" key="3">
    <source>
        <dbReference type="EMBL" id="RJF80571.1"/>
    </source>
</evidence>